<evidence type="ECO:0000256" key="2">
    <source>
        <dbReference type="ARBA" id="ARBA00008803"/>
    </source>
</evidence>
<evidence type="ECO:0000256" key="3">
    <source>
        <dbReference type="ARBA" id="ARBA00022692"/>
    </source>
</evidence>
<dbReference type="CDD" id="cd19756">
    <property type="entry name" value="Bbox2"/>
    <property type="match status" value="1"/>
</dbReference>
<evidence type="ECO:0000256" key="7">
    <source>
        <dbReference type="SAM" id="Phobius"/>
    </source>
</evidence>
<comment type="subcellular location">
    <subcellularLocation>
        <location evidence="1">Membrane</location>
        <topology evidence="1">Multi-pass membrane protein</topology>
    </subcellularLocation>
</comment>
<dbReference type="AlphaFoldDB" id="A0A175YGC3"/>
<feature type="transmembrane region" description="Helical" evidence="7">
    <location>
        <begin position="408"/>
        <end position="429"/>
    </location>
</feature>
<feature type="transmembrane region" description="Helical" evidence="7">
    <location>
        <begin position="450"/>
        <end position="469"/>
    </location>
</feature>
<keyword evidence="6" id="KW-0863">Zinc-finger</keyword>
<name>A0A175YGC3_DAUCS</name>
<comment type="caution">
    <text evidence="9">The sequence shown here is derived from an EMBL/GenBank/DDBJ whole genome shotgun (WGS) entry which is preliminary data.</text>
</comment>
<dbReference type="InterPro" id="IPR006734">
    <property type="entry name" value="PLATZ"/>
</dbReference>
<dbReference type="Pfam" id="PF05346">
    <property type="entry name" value="DUF747"/>
    <property type="match status" value="2"/>
</dbReference>
<dbReference type="InterPro" id="IPR008010">
    <property type="entry name" value="Tatp1"/>
</dbReference>
<evidence type="ECO:0000259" key="8">
    <source>
        <dbReference type="PROSITE" id="PS50119"/>
    </source>
</evidence>
<reference evidence="9" key="1">
    <citation type="journal article" date="2016" name="Nat. Genet.">
        <title>A high-quality carrot genome assembly provides new insights into carotenoid accumulation and asterid genome evolution.</title>
        <authorList>
            <person name="Iorizzo M."/>
            <person name="Ellison S."/>
            <person name="Senalik D."/>
            <person name="Zeng P."/>
            <person name="Satapoomin P."/>
            <person name="Huang J."/>
            <person name="Bowman M."/>
            <person name="Iovene M."/>
            <person name="Sanseverino W."/>
            <person name="Cavagnaro P."/>
            <person name="Yildiz M."/>
            <person name="Macko-Podgorni A."/>
            <person name="Moranska E."/>
            <person name="Grzebelus E."/>
            <person name="Grzebelus D."/>
            <person name="Ashrafi H."/>
            <person name="Zheng Z."/>
            <person name="Cheng S."/>
            <person name="Spooner D."/>
            <person name="Van Deynze A."/>
            <person name="Simon P."/>
        </authorList>
    </citation>
    <scope>NUCLEOTIDE SEQUENCE [LARGE SCALE GENOMIC DNA]</scope>
    <source>
        <tissue evidence="9">Leaf</tissue>
    </source>
</reference>
<feature type="domain" description="B box-type" evidence="8">
    <location>
        <begin position="520"/>
        <end position="567"/>
    </location>
</feature>
<dbReference type="PANTHER" id="PTHR13317">
    <property type="entry name" value="TRANSMEMBRANE ANTERIOR POSTERIOR TRANSFORMATION PROTEIN 1 HOMOLOG"/>
    <property type="match status" value="1"/>
</dbReference>
<feature type="transmembrane region" description="Helical" evidence="7">
    <location>
        <begin position="368"/>
        <end position="388"/>
    </location>
</feature>
<accession>A0A175YGC3</accession>
<evidence type="ECO:0000256" key="1">
    <source>
        <dbReference type="ARBA" id="ARBA00004141"/>
    </source>
</evidence>
<dbReference type="GO" id="GO:0008270">
    <property type="term" value="F:zinc ion binding"/>
    <property type="evidence" value="ECO:0007669"/>
    <property type="project" value="UniProtKB-KW"/>
</dbReference>
<keyword evidence="4 7" id="KW-1133">Transmembrane helix</keyword>
<dbReference type="InterPro" id="IPR000315">
    <property type="entry name" value="Znf_B-box"/>
</dbReference>
<dbReference type="EMBL" id="LNRQ01000009">
    <property type="protein sequence ID" value="KZM82724.1"/>
    <property type="molecule type" value="Genomic_DNA"/>
</dbReference>
<sequence>MASRLRRRNLSFELLSTGLDDNDDHIAPENNNFYRSTSDPLQGDDAEVLKSAKRRKKRRNRGGKGKKSLLDCVIAEETVDFGSKSCSSSCVTQTVVFDGVSESNGGDRAGSSEFLGLKSLKGGGLRQRNVNSGDDIANGGELECVSSKDGDLRHRNVSCGGDNVANDGELECVSSKDGELRQRNVNHGGNVVNGGELEHVSLKDGELRQRNVNRDDVVNGGVNSSEYVSLKGGELRQRNVNGGKEEERIVCEDVKGGELRQRGSVNGSDEEKVVVEDVKATERFGDSNVREVNGNVMRKLESETWLDWKKLMAEDPNYNLPLEKSPLKYFIEEMYDGNSLRNTTITANEKDRERVYDTIFRLPWRCELLINVGFFVCLDSFLSLVTIMPTRLLVTTWKHLQARQFRRLSAAELSDFGCFLALVCGVILLQQTDISLIYHMIRGQGTIKLYVVYNVLENASMVFICEVMIDIIKHSFIAKFNDIKPIVFSEFLEDLCRQVGCTKRLQKRKVEWLRSLLRVKFFTICDDHKDLRKNEKNLFCIDCNMCFCKHCVCTSSHCSSFHRRLQICRYVYHDVVRLQEIQKFFDCSKIQTYKINGEMAIHLNPRPQLKDVKAAKLRNGAQCQGCGRHIHDFPNQFCSIACKVNILNRMSEGEEHDMISIPLDEFDAVSWKDNYDQSEYRDDNESSLSPTDQSSEVIQCSWLSSASKPKKLVHKRKGVPRRAPLS</sequence>
<keyword evidence="6" id="KW-0862">Zinc</keyword>
<evidence type="ECO:0000256" key="4">
    <source>
        <dbReference type="ARBA" id="ARBA00022989"/>
    </source>
</evidence>
<dbReference type="Pfam" id="PF04640">
    <property type="entry name" value="PLATZ"/>
    <property type="match status" value="1"/>
</dbReference>
<protein>
    <recommendedName>
        <fullName evidence="8">B box-type domain-containing protein</fullName>
    </recommendedName>
</protein>
<evidence type="ECO:0000256" key="6">
    <source>
        <dbReference type="PROSITE-ProRule" id="PRU00024"/>
    </source>
</evidence>
<organism evidence="9">
    <name type="scientific">Daucus carota subsp. sativus</name>
    <name type="common">Carrot</name>
    <dbReference type="NCBI Taxonomy" id="79200"/>
    <lineage>
        <taxon>Eukaryota</taxon>
        <taxon>Viridiplantae</taxon>
        <taxon>Streptophyta</taxon>
        <taxon>Embryophyta</taxon>
        <taxon>Tracheophyta</taxon>
        <taxon>Spermatophyta</taxon>
        <taxon>Magnoliopsida</taxon>
        <taxon>eudicotyledons</taxon>
        <taxon>Gunneridae</taxon>
        <taxon>Pentapetalae</taxon>
        <taxon>asterids</taxon>
        <taxon>campanulids</taxon>
        <taxon>Apiales</taxon>
        <taxon>Apiaceae</taxon>
        <taxon>Apioideae</taxon>
        <taxon>Scandiceae</taxon>
        <taxon>Daucinae</taxon>
        <taxon>Daucus</taxon>
        <taxon>Daucus sect. Daucus</taxon>
    </lineage>
</organism>
<evidence type="ECO:0000313" key="9">
    <source>
        <dbReference type="EMBL" id="KZM82724.1"/>
    </source>
</evidence>
<keyword evidence="5 7" id="KW-0472">Membrane</keyword>
<gene>
    <name evidence="9" type="ORF">DCAR_030293</name>
</gene>
<dbReference type="Gramene" id="KZM82724">
    <property type="protein sequence ID" value="KZM82724"/>
    <property type="gene ID" value="DCAR_030293"/>
</dbReference>
<proteinExistence type="inferred from homology"/>
<dbReference type="GO" id="GO:0005789">
    <property type="term" value="C:endoplasmic reticulum membrane"/>
    <property type="evidence" value="ECO:0007669"/>
    <property type="project" value="TreeGrafter"/>
</dbReference>
<dbReference type="PROSITE" id="PS50119">
    <property type="entry name" value="ZF_BBOX"/>
    <property type="match status" value="1"/>
</dbReference>
<comment type="similarity">
    <text evidence="2">Belongs to the TAPT1 family.</text>
</comment>
<keyword evidence="6" id="KW-0479">Metal-binding</keyword>
<keyword evidence="3 7" id="KW-0812">Transmembrane</keyword>
<evidence type="ECO:0000256" key="5">
    <source>
        <dbReference type="ARBA" id="ARBA00023136"/>
    </source>
</evidence>
<dbReference type="PANTHER" id="PTHR13317:SF4">
    <property type="entry name" value="TRANSMEMBRANE ANTERIOR POSTERIOR TRANSFORMATION PROTEIN 1 HOMOLOG"/>
    <property type="match status" value="1"/>
</dbReference>